<protein>
    <submittedName>
        <fullName evidence="1">Uncharacterized protein</fullName>
    </submittedName>
</protein>
<evidence type="ECO:0000313" key="2">
    <source>
        <dbReference type="Proteomes" id="UP001500392"/>
    </source>
</evidence>
<sequence length="141" mass="16316">MNRWTKLKLKLTLSYLRFMFKASYFFKAKRALMAESRANKICVQLEMNAILVKQFEDASRKQKKSFHWGDIGWQVENAATACEVILRSPESEDLDQYFGRVLPAISELASSYRQSKLDESGYALGTVREIERALIETSQHL</sequence>
<organism evidence="1 2">
    <name type="scientific">Zhongshania borealis</name>
    <dbReference type="NCBI Taxonomy" id="889488"/>
    <lineage>
        <taxon>Bacteria</taxon>
        <taxon>Pseudomonadati</taxon>
        <taxon>Pseudomonadota</taxon>
        <taxon>Gammaproteobacteria</taxon>
        <taxon>Cellvibrionales</taxon>
        <taxon>Spongiibacteraceae</taxon>
        <taxon>Zhongshania</taxon>
    </lineage>
</organism>
<gene>
    <name evidence="1" type="ORF">GCM10022414_06380</name>
</gene>
<reference evidence="2" key="1">
    <citation type="journal article" date="2019" name="Int. J. Syst. Evol. Microbiol.">
        <title>The Global Catalogue of Microorganisms (GCM) 10K type strain sequencing project: providing services to taxonomists for standard genome sequencing and annotation.</title>
        <authorList>
            <consortium name="The Broad Institute Genomics Platform"/>
            <consortium name="The Broad Institute Genome Sequencing Center for Infectious Disease"/>
            <person name="Wu L."/>
            <person name="Ma J."/>
        </authorList>
    </citation>
    <scope>NUCLEOTIDE SEQUENCE [LARGE SCALE GENOMIC DNA]</scope>
    <source>
        <strain evidence="2">JCM 17304</strain>
    </source>
</reference>
<comment type="caution">
    <text evidence="1">The sequence shown here is derived from an EMBL/GenBank/DDBJ whole genome shotgun (WGS) entry which is preliminary data.</text>
</comment>
<keyword evidence="2" id="KW-1185">Reference proteome</keyword>
<dbReference type="EMBL" id="BAABDM010000001">
    <property type="protein sequence ID" value="GAA4086313.1"/>
    <property type="molecule type" value="Genomic_DNA"/>
</dbReference>
<accession>A0ABP7WD25</accession>
<dbReference type="Proteomes" id="UP001500392">
    <property type="component" value="Unassembled WGS sequence"/>
</dbReference>
<evidence type="ECO:0000313" key="1">
    <source>
        <dbReference type="EMBL" id="GAA4086313.1"/>
    </source>
</evidence>
<proteinExistence type="predicted"/>
<name>A0ABP7WD25_9GAMM</name>